<reference evidence="5" key="1">
    <citation type="journal article" date="2012" name="J. Bacteriol.">
        <title>Genome Sequence of Micromonospora lupini Lupac 08, Isolated from Root Nodules of Lupinus angustifolius.</title>
        <authorList>
            <person name="Alonso-Vega P."/>
            <person name="Normand P."/>
            <person name="Bacigalupe R."/>
            <person name="Pujic P."/>
            <person name="Lajus A."/>
            <person name="Vallenet D."/>
            <person name="Carro L."/>
            <person name="Coll P."/>
            <person name="Trujillo M.E."/>
        </authorList>
    </citation>
    <scope>NUCLEOTIDE SEQUENCE [LARGE SCALE GENOMIC DNA]</scope>
    <source>
        <strain evidence="5">Lupac 08</strain>
    </source>
</reference>
<feature type="region of interest" description="Disordered" evidence="1">
    <location>
        <begin position="278"/>
        <end position="300"/>
    </location>
</feature>
<evidence type="ECO:0000313" key="4">
    <source>
        <dbReference type="EMBL" id="CCH17848.1"/>
    </source>
</evidence>
<dbReference type="InterPro" id="IPR018905">
    <property type="entry name" value="A-galactase_NEW3"/>
</dbReference>
<feature type="compositionally biased region" description="Polar residues" evidence="1">
    <location>
        <begin position="215"/>
        <end position="225"/>
    </location>
</feature>
<evidence type="ECO:0000259" key="2">
    <source>
        <dbReference type="Pfam" id="PF08305"/>
    </source>
</evidence>
<accession>I0L201</accession>
<evidence type="ECO:0000256" key="1">
    <source>
        <dbReference type="SAM" id="MobiDB-lite"/>
    </source>
</evidence>
<dbReference type="Gene3D" id="2.60.120.1060">
    <property type="entry name" value="NPCBM/NEW2 domain"/>
    <property type="match status" value="1"/>
</dbReference>
<dbReference type="Proteomes" id="UP000003448">
    <property type="component" value="Unassembled WGS sequence"/>
</dbReference>
<dbReference type="InterPro" id="IPR038637">
    <property type="entry name" value="NPCBM_sf"/>
</dbReference>
<dbReference type="SUPFAM" id="SSF49785">
    <property type="entry name" value="Galactose-binding domain-like"/>
    <property type="match status" value="1"/>
</dbReference>
<keyword evidence="5" id="KW-1185">Reference proteome</keyword>
<feature type="compositionally biased region" description="Low complexity" evidence="1">
    <location>
        <begin position="201"/>
        <end position="214"/>
    </location>
</feature>
<feature type="domain" description="Alpha-galactosidase NEW3" evidence="3">
    <location>
        <begin position="80"/>
        <end position="154"/>
    </location>
</feature>
<evidence type="ECO:0000313" key="5">
    <source>
        <dbReference type="Proteomes" id="UP000003448"/>
    </source>
</evidence>
<sequence>MPLVRNDGWVTLHAEAGETGMGETPNSVLEPFAVSASEPHHQDLVLRPLTGTEVRAGGVVDSRTSAPCPPDVALTTDGQVTPGTAERVEVAVTARCADGLRGVDATVAVPTGWTVTPASADLGTVAAGTPETAVFQVTAPAGTDIGSFDLTATVGATSGAGFPSSVTAEVTVRTPLPPGQVWLSDQQWTGESNGWGRSRRTAATARTPAATATRCVSTGSPTTRVSAGPRCRSSRWTWAGGAPRSAPTSGVDDETGSNGSVVFEVWVDGVRKAQTGVLTGSGSLSRSPSTRPAASASNCA</sequence>
<dbReference type="EMBL" id="CAIE01000022">
    <property type="protein sequence ID" value="CCH17848.1"/>
    <property type="molecule type" value="Genomic_DNA"/>
</dbReference>
<dbReference type="AlphaFoldDB" id="I0L201"/>
<feature type="region of interest" description="Disordered" evidence="1">
    <location>
        <begin position="186"/>
        <end position="257"/>
    </location>
</feature>
<proteinExistence type="predicted"/>
<name>I0L201_9ACTN</name>
<dbReference type="InterPro" id="IPR008979">
    <property type="entry name" value="Galactose-bd-like_sf"/>
</dbReference>
<dbReference type="InterPro" id="IPR013222">
    <property type="entry name" value="Glyco_hyd_98_carb-bd"/>
</dbReference>
<comment type="caution">
    <text evidence="4">The sequence shown here is derived from an EMBL/GenBank/DDBJ whole genome shotgun (WGS) entry which is preliminary data.</text>
</comment>
<feature type="domain" description="Glycosyl hydrolase family 98 putative carbohydrate-binding module" evidence="2">
    <location>
        <begin position="180"/>
        <end position="281"/>
    </location>
</feature>
<organism evidence="4 5">
    <name type="scientific">Micromonospora lupini str. Lupac 08</name>
    <dbReference type="NCBI Taxonomy" id="1150864"/>
    <lineage>
        <taxon>Bacteria</taxon>
        <taxon>Bacillati</taxon>
        <taxon>Actinomycetota</taxon>
        <taxon>Actinomycetes</taxon>
        <taxon>Micromonosporales</taxon>
        <taxon>Micromonosporaceae</taxon>
        <taxon>Micromonospora</taxon>
    </lineage>
</organism>
<gene>
    <name evidence="4" type="ORF">MILUP08_42779</name>
</gene>
<dbReference type="Pfam" id="PF10633">
    <property type="entry name" value="NPCBM_assoc"/>
    <property type="match status" value="1"/>
</dbReference>
<dbReference type="eggNOG" id="COG1470">
    <property type="taxonomic scope" value="Bacteria"/>
</dbReference>
<feature type="compositionally biased region" description="Low complexity" evidence="1">
    <location>
        <begin position="283"/>
        <end position="300"/>
    </location>
</feature>
<dbReference type="Pfam" id="PF08305">
    <property type="entry name" value="NPCBM"/>
    <property type="match status" value="1"/>
</dbReference>
<dbReference type="eggNOG" id="COG3250">
    <property type="taxonomic scope" value="Bacteria"/>
</dbReference>
<dbReference type="OrthoDB" id="9762066at2"/>
<dbReference type="STRING" id="1150864.MILUP08_42779"/>
<evidence type="ECO:0000259" key="3">
    <source>
        <dbReference type="Pfam" id="PF10633"/>
    </source>
</evidence>
<protein>
    <submittedName>
        <fullName evidence="4">Galactosidase</fullName>
    </submittedName>
</protein>